<evidence type="ECO:0000313" key="2">
    <source>
        <dbReference type="EMBL" id="MBC8602267.1"/>
    </source>
</evidence>
<keyword evidence="5" id="KW-1185">Reference proteome</keyword>
<dbReference type="Proteomes" id="UP000629596">
    <property type="component" value="Unassembled WGS sequence"/>
</dbReference>
<accession>A0A3D8HEJ5</accession>
<reference evidence="3 4" key="1">
    <citation type="submission" date="2018-07" db="EMBL/GenBank/DDBJ databases">
        <title>Parabacteroides acidifaciens nov. sp., isolated from human feces.</title>
        <authorList>
            <person name="Wang Y.J."/>
        </authorList>
    </citation>
    <scope>NUCLEOTIDE SEQUENCE [LARGE SCALE GENOMIC DNA]</scope>
    <source>
        <strain evidence="3 4">426-9</strain>
    </source>
</reference>
<reference evidence="2 5" key="2">
    <citation type="submission" date="2020-08" db="EMBL/GenBank/DDBJ databases">
        <title>Genome public.</title>
        <authorList>
            <person name="Liu C."/>
            <person name="Sun Q."/>
        </authorList>
    </citation>
    <scope>NUCLEOTIDE SEQUENCE [LARGE SCALE GENOMIC DNA]</scope>
    <source>
        <strain evidence="2 5">426_9</strain>
    </source>
</reference>
<evidence type="ECO:0000313" key="3">
    <source>
        <dbReference type="EMBL" id="RDU48987.1"/>
    </source>
</evidence>
<dbReference type="EMBL" id="JACRTI010000025">
    <property type="protein sequence ID" value="MBC8602267.1"/>
    <property type="molecule type" value="Genomic_DNA"/>
</dbReference>
<proteinExistence type="predicted"/>
<dbReference type="InterPro" id="IPR010870">
    <property type="entry name" value="Porin_O/P"/>
</dbReference>
<dbReference type="Proteomes" id="UP000256321">
    <property type="component" value="Unassembled WGS sequence"/>
</dbReference>
<comment type="caution">
    <text evidence="3">The sequence shown here is derived from an EMBL/GenBank/DDBJ whole genome shotgun (WGS) entry which is preliminary data.</text>
</comment>
<feature type="signal peptide" evidence="1">
    <location>
        <begin position="1"/>
        <end position="20"/>
    </location>
</feature>
<organism evidence="3 4">
    <name type="scientific">Parabacteroides acidifaciens</name>
    <dbReference type="NCBI Taxonomy" id="2290935"/>
    <lineage>
        <taxon>Bacteria</taxon>
        <taxon>Pseudomonadati</taxon>
        <taxon>Bacteroidota</taxon>
        <taxon>Bacteroidia</taxon>
        <taxon>Bacteroidales</taxon>
        <taxon>Tannerellaceae</taxon>
        <taxon>Parabacteroides</taxon>
    </lineage>
</organism>
<name>A0A3D8HEJ5_9BACT</name>
<evidence type="ECO:0000313" key="5">
    <source>
        <dbReference type="Proteomes" id="UP000629596"/>
    </source>
</evidence>
<keyword evidence="1" id="KW-0732">Signal</keyword>
<gene>
    <name evidence="3" type="ORF">DWU89_11415</name>
    <name evidence="2" type="ORF">H8784_11140</name>
</gene>
<dbReference type="Gene3D" id="2.40.160.10">
    <property type="entry name" value="Porin"/>
    <property type="match status" value="1"/>
</dbReference>
<dbReference type="Pfam" id="PF07396">
    <property type="entry name" value="Porin_O_P"/>
    <property type="match status" value="1"/>
</dbReference>
<protein>
    <submittedName>
        <fullName evidence="2">OprO/OprP family phosphate-selective porin</fullName>
    </submittedName>
</protein>
<dbReference type="RefSeq" id="WP_115499775.1">
    <property type="nucleotide sequence ID" value="NZ_JACRTI010000025.1"/>
</dbReference>
<evidence type="ECO:0000313" key="4">
    <source>
        <dbReference type="Proteomes" id="UP000256321"/>
    </source>
</evidence>
<dbReference type="EMBL" id="QREV01000025">
    <property type="protein sequence ID" value="RDU48987.1"/>
    <property type="molecule type" value="Genomic_DNA"/>
</dbReference>
<dbReference type="InterPro" id="IPR023614">
    <property type="entry name" value="Porin_dom_sf"/>
</dbReference>
<sequence length="391" mass="45086">MKTHLYLLTILLLSVQSVLAQEVEKESTPGQEPTLVERLTGGRKLIESAEMNFQLFTSANANFTGSNFDGMNFKLNRVRLEIKGDVWKNLSYHYRQSFNKYSDPYSLDNLSSSLELAYVNLKVHDKFGFTIGKQFVNFGGYEYYVNSIKVREFSEFNNLLTCYQAGISGNWQVNTNQEICFQIVNNRSGQDDEIYPTGLPENTREAKVPFMYTVNWNSYYFDRVLQLRYAAAMGQQTQKRYSYYFTCGNTVEKGPLLTYLDIMYTRQGLDQHGVISRLPATAQTACNTEYLSIIADLDYRIHPRWNVYVKGAYETGRVYKANGPFAKGMYRRSWNAQSSIEFFPIKQSDLFIFLLYTYRGVKLERPALDMGAVDPDTHRISLGLVYSIPVF</sequence>
<feature type="chain" id="PRO_5017804251" evidence="1">
    <location>
        <begin position="21"/>
        <end position="391"/>
    </location>
</feature>
<dbReference type="AlphaFoldDB" id="A0A3D8HEJ5"/>
<evidence type="ECO:0000256" key="1">
    <source>
        <dbReference type="SAM" id="SignalP"/>
    </source>
</evidence>